<protein>
    <submittedName>
        <fullName evidence="1">Uncharacterized protein</fullName>
    </submittedName>
</protein>
<evidence type="ECO:0000313" key="1">
    <source>
        <dbReference type="EMBL" id="OQS04962.1"/>
    </source>
</evidence>
<proteinExistence type="predicted"/>
<keyword evidence="2" id="KW-1185">Reference proteome</keyword>
<reference evidence="1 2" key="1">
    <citation type="journal article" date="2014" name="Genome Biol. Evol.">
        <title>The secreted proteins of Achlya hypogyna and Thraustotheca clavata identify the ancestral oomycete secretome and reveal gene acquisitions by horizontal gene transfer.</title>
        <authorList>
            <person name="Misner I."/>
            <person name="Blouin N."/>
            <person name="Leonard G."/>
            <person name="Richards T.A."/>
            <person name="Lane C.E."/>
        </authorList>
    </citation>
    <scope>NUCLEOTIDE SEQUENCE [LARGE SCALE GENOMIC DNA]</scope>
    <source>
        <strain evidence="1 2">ATCC 34112</strain>
    </source>
</reference>
<dbReference type="AlphaFoldDB" id="A0A1W0A3U4"/>
<gene>
    <name evidence="1" type="ORF">THRCLA_20749</name>
</gene>
<accession>A0A1W0A3U4</accession>
<name>A0A1W0A3U4_9STRA</name>
<dbReference type="EMBL" id="JNBS01000523">
    <property type="protein sequence ID" value="OQS04962.1"/>
    <property type="molecule type" value="Genomic_DNA"/>
</dbReference>
<comment type="caution">
    <text evidence="1">The sequence shown here is derived from an EMBL/GenBank/DDBJ whole genome shotgun (WGS) entry which is preliminary data.</text>
</comment>
<organism evidence="1 2">
    <name type="scientific">Thraustotheca clavata</name>
    <dbReference type="NCBI Taxonomy" id="74557"/>
    <lineage>
        <taxon>Eukaryota</taxon>
        <taxon>Sar</taxon>
        <taxon>Stramenopiles</taxon>
        <taxon>Oomycota</taxon>
        <taxon>Saprolegniomycetes</taxon>
        <taxon>Saprolegniales</taxon>
        <taxon>Achlyaceae</taxon>
        <taxon>Thraustotheca</taxon>
    </lineage>
</organism>
<sequence>MDRAMNQPMQDWSIWKCLQGKIQELACCCEIFTRQTEDPEREIGDLSCHLNKKQENEPTLQITLRWKLHGPLQMVRLTFITMDVYTVT</sequence>
<evidence type="ECO:0000313" key="2">
    <source>
        <dbReference type="Proteomes" id="UP000243217"/>
    </source>
</evidence>
<dbReference type="Proteomes" id="UP000243217">
    <property type="component" value="Unassembled WGS sequence"/>
</dbReference>